<dbReference type="GO" id="GO:0005634">
    <property type="term" value="C:nucleus"/>
    <property type="evidence" value="ECO:0007669"/>
    <property type="project" value="UniProtKB-SubCell"/>
</dbReference>
<dbReference type="InterPro" id="IPR011598">
    <property type="entry name" value="bHLH_dom"/>
</dbReference>
<dbReference type="EMBL" id="JBFOLK010000011">
    <property type="protein sequence ID" value="KAL2475500.1"/>
    <property type="molecule type" value="Genomic_DNA"/>
</dbReference>
<dbReference type="InterPro" id="IPR036638">
    <property type="entry name" value="HLH_DNA-bd_sf"/>
</dbReference>
<organism evidence="7 8">
    <name type="scientific">Abeliophyllum distichum</name>
    <dbReference type="NCBI Taxonomy" id="126358"/>
    <lineage>
        <taxon>Eukaryota</taxon>
        <taxon>Viridiplantae</taxon>
        <taxon>Streptophyta</taxon>
        <taxon>Embryophyta</taxon>
        <taxon>Tracheophyta</taxon>
        <taxon>Spermatophyta</taxon>
        <taxon>Magnoliopsida</taxon>
        <taxon>eudicotyledons</taxon>
        <taxon>Gunneridae</taxon>
        <taxon>Pentapetalae</taxon>
        <taxon>asterids</taxon>
        <taxon>lamiids</taxon>
        <taxon>Lamiales</taxon>
        <taxon>Oleaceae</taxon>
        <taxon>Forsythieae</taxon>
        <taxon>Abeliophyllum</taxon>
    </lineage>
</organism>
<dbReference type="Proteomes" id="UP001604336">
    <property type="component" value="Unassembled WGS sequence"/>
</dbReference>
<dbReference type="PROSITE" id="PS50888">
    <property type="entry name" value="BHLH"/>
    <property type="match status" value="1"/>
</dbReference>
<dbReference type="SUPFAM" id="SSF47459">
    <property type="entry name" value="HLH, helix-loop-helix DNA-binding domain"/>
    <property type="match status" value="1"/>
</dbReference>
<keyword evidence="4" id="KW-0539">Nucleus</keyword>
<dbReference type="SMART" id="SM00353">
    <property type="entry name" value="HLH"/>
    <property type="match status" value="1"/>
</dbReference>
<keyword evidence="8" id="KW-1185">Reference proteome</keyword>
<accession>A0ABD1QH29</accession>
<dbReference type="InterPro" id="IPR051358">
    <property type="entry name" value="TF_AMS/ICE1/BHLH6-like"/>
</dbReference>
<evidence type="ECO:0000256" key="3">
    <source>
        <dbReference type="ARBA" id="ARBA00023163"/>
    </source>
</evidence>
<proteinExistence type="predicted"/>
<dbReference type="PANTHER" id="PTHR31945:SF20">
    <property type="entry name" value="TRANSCRIPTION FACTOR DYT1"/>
    <property type="match status" value="1"/>
</dbReference>
<dbReference type="Gene3D" id="4.10.280.10">
    <property type="entry name" value="Helix-loop-helix DNA-binding domain"/>
    <property type="match status" value="1"/>
</dbReference>
<gene>
    <name evidence="7" type="ORF">Adt_36236</name>
</gene>
<dbReference type="GO" id="GO:0080090">
    <property type="term" value="P:regulation of primary metabolic process"/>
    <property type="evidence" value="ECO:0007669"/>
    <property type="project" value="UniProtKB-ARBA"/>
</dbReference>
<keyword evidence="3" id="KW-0804">Transcription</keyword>
<evidence type="ECO:0000313" key="7">
    <source>
        <dbReference type="EMBL" id="KAL2475500.1"/>
    </source>
</evidence>
<dbReference type="InterPro" id="IPR054502">
    <property type="entry name" value="bHLH-TF_ACT-like_plant"/>
</dbReference>
<evidence type="ECO:0000256" key="1">
    <source>
        <dbReference type="ARBA" id="ARBA00004123"/>
    </source>
</evidence>
<evidence type="ECO:0000313" key="8">
    <source>
        <dbReference type="Proteomes" id="UP001604336"/>
    </source>
</evidence>
<comment type="caution">
    <text evidence="7">The sequence shown here is derived from an EMBL/GenBank/DDBJ whole genome shotgun (WGS) entry which is preliminary data.</text>
</comment>
<keyword evidence="5" id="KW-0175">Coiled coil</keyword>
<dbReference type="AlphaFoldDB" id="A0ABD1QH29"/>
<evidence type="ECO:0000256" key="2">
    <source>
        <dbReference type="ARBA" id="ARBA00023015"/>
    </source>
</evidence>
<feature type="domain" description="BHLH" evidence="6">
    <location>
        <begin position="45"/>
        <end position="94"/>
    </location>
</feature>
<dbReference type="Pfam" id="PF00010">
    <property type="entry name" value="HLH"/>
    <property type="match status" value="1"/>
</dbReference>
<comment type="subcellular location">
    <subcellularLocation>
        <location evidence="1">Nucleus</location>
    </subcellularLocation>
</comment>
<sequence length="218" mass="24731">MILDCSLMECAKTAFDDLCILDEEKTKGGRMEKRKHIDSDDEDDKFKSKNLEAERRRRKKLNDRLLELRSLVPIITNMNKATIITDAVTYIEELQRHVKDLSDQLLKMDANCVKEEETTKIEETDPAEEMKKWGIEPEVRVTSIEGTKLWLKIVCQKTKGGFTKIMEAMSVLGFDLTDISVTTSKGAILVTSCVEGNQGGLPDVDQIKDFLSEIIKSI</sequence>
<evidence type="ECO:0000259" key="6">
    <source>
        <dbReference type="PROSITE" id="PS50888"/>
    </source>
</evidence>
<reference evidence="8" key="1">
    <citation type="submission" date="2024-07" db="EMBL/GenBank/DDBJ databases">
        <title>Two chromosome-level genome assemblies of Korean endemic species Abeliophyllum distichum and Forsythia ovata (Oleaceae).</title>
        <authorList>
            <person name="Jang H."/>
        </authorList>
    </citation>
    <scope>NUCLEOTIDE SEQUENCE [LARGE SCALE GENOMIC DNA]</scope>
</reference>
<dbReference type="PANTHER" id="PTHR31945">
    <property type="entry name" value="TRANSCRIPTION FACTOR SCREAM2-RELATED"/>
    <property type="match status" value="1"/>
</dbReference>
<dbReference type="Pfam" id="PF22754">
    <property type="entry name" value="bHLH-TF_ACT-like_plant"/>
    <property type="match status" value="1"/>
</dbReference>
<keyword evidence="2" id="KW-0805">Transcription regulation</keyword>
<name>A0ABD1QH29_9LAMI</name>
<feature type="coiled-coil region" evidence="5">
    <location>
        <begin position="51"/>
        <end position="111"/>
    </location>
</feature>
<evidence type="ECO:0000256" key="5">
    <source>
        <dbReference type="SAM" id="Coils"/>
    </source>
</evidence>
<protein>
    <submittedName>
        <fullName evidence="7">Transcription factor DYT1</fullName>
    </submittedName>
</protein>
<evidence type="ECO:0000256" key="4">
    <source>
        <dbReference type="ARBA" id="ARBA00023242"/>
    </source>
</evidence>